<evidence type="ECO:0000259" key="3">
    <source>
        <dbReference type="SMART" id="SM00954"/>
    </source>
</evidence>
<dbReference type="Pfam" id="PF13328">
    <property type="entry name" value="HD_4"/>
    <property type="match status" value="1"/>
</dbReference>
<dbReference type="SMART" id="SM00954">
    <property type="entry name" value="RelA_SpoT"/>
    <property type="match status" value="1"/>
</dbReference>
<dbReference type="GeneID" id="17037187"/>
<dbReference type="EMBL" id="AGSI01000020">
    <property type="protein sequence ID" value="EIE19011.1"/>
    <property type="molecule type" value="Genomic_DNA"/>
</dbReference>
<reference evidence="4 5" key="1">
    <citation type="journal article" date="2012" name="Genome Biol.">
        <title>The genome of the polar eukaryotic microalga coccomyxa subellipsoidea reveals traits of cold adaptation.</title>
        <authorList>
            <person name="Blanc G."/>
            <person name="Agarkova I."/>
            <person name="Grimwood J."/>
            <person name="Kuo A."/>
            <person name="Brueggeman A."/>
            <person name="Dunigan D."/>
            <person name="Gurnon J."/>
            <person name="Ladunga I."/>
            <person name="Lindquist E."/>
            <person name="Lucas S."/>
            <person name="Pangilinan J."/>
            <person name="Proschold T."/>
            <person name="Salamov A."/>
            <person name="Schmutz J."/>
            <person name="Weeks D."/>
            <person name="Yamada T."/>
            <person name="Claverie J.M."/>
            <person name="Grigoriev I."/>
            <person name="Van Etten J."/>
            <person name="Lomsadze A."/>
            <person name="Borodovsky M."/>
        </authorList>
    </citation>
    <scope>NUCLEOTIDE SEQUENCE [LARGE SCALE GENOMIC DNA]</scope>
    <source>
        <strain evidence="4 5">C-169</strain>
    </source>
</reference>
<dbReference type="RefSeq" id="XP_005643555.1">
    <property type="nucleotide sequence ID" value="XM_005643498.1"/>
</dbReference>
<feature type="domain" description="RelA/SpoT" evidence="3">
    <location>
        <begin position="380"/>
        <end position="490"/>
    </location>
</feature>
<feature type="compositionally biased region" description="Low complexity" evidence="2">
    <location>
        <begin position="1"/>
        <end position="16"/>
    </location>
</feature>
<dbReference type="GO" id="GO:0009507">
    <property type="term" value="C:chloroplast"/>
    <property type="evidence" value="ECO:0007669"/>
    <property type="project" value="TreeGrafter"/>
</dbReference>
<dbReference type="CDD" id="cd05399">
    <property type="entry name" value="NT_Rel-Spo_like"/>
    <property type="match status" value="1"/>
</dbReference>
<feature type="compositionally biased region" description="Basic and acidic residues" evidence="2">
    <location>
        <begin position="117"/>
        <end position="134"/>
    </location>
</feature>
<name>I0YKU2_COCSC</name>
<dbReference type="InterPro" id="IPR043519">
    <property type="entry name" value="NT_sf"/>
</dbReference>
<evidence type="ECO:0000313" key="4">
    <source>
        <dbReference type="EMBL" id="EIE19011.1"/>
    </source>
</evidence>
<sequence length="700" mass="76297">MAPHLAGTSPASRSATPTPPLARNSSNAAAGPRRSSIVPFTRPTPSGASDDGNAGSYKSSEDALQRISHSLQQRRTSSSASQGLESTSLGDYSTSLTGLRRPEPRKSGQFARGSGFVRKEGFQTEQLVGKEVEGQRVSPRPPVSPHGLLSRQFSSDSLQPAVEQQKPSSEALKERLQKCYEKSPPALGDSLEGDPGLLLRTLQVRCAEVARTLADLEASEECIAAALLHSVLDSSMLTEEKLRMSMCAEVADTMHKALVEAQGGISGELHASFQGMLLAMQDVPAVLIVLADSLQAMRAKPTAAAAAEAMGVFAPLANRLGVWSIKADLEDLAFMVLHPLEHAELQAKCEESLQRGSIEANLDQLKGRLAQTGIRGDLSGRPKNLWGVYRKMCAKGYGLDQVYDVRALRVVVDTKSDCYEVLREVHRLWTPVEGRFKDYIRHKKDNGYQSLHTVVLGSDGVPMEVQIRTQKMHWIAEYGVAAHWRYKESAARDDAAQERHVAWFRYLISFQMELADKKCRPSGSPPRDSGFAALQSRICAFPNHEADCKFAQYFRRQHLAPQHPSTALASATPLYVVVADGRSQRAASAAAVRIEQLPSGCTTGDLAKRLTDGHSSEGSHLRMLVNNKEVAGWHQVLEQCDRVEVFESAWSEADPLGLGLASDHDLNHSRQLLQRMFSRSGSLPADIAALGYQAGQPIAN</sequence>
<dbReference type="Pfam" id="PF04607">
    <property type="entry name" value="RelA_SpoT"/>
    <property type="match status" value="1"/>
</dbReference>
<comment type="caution">
    <text evidence="4">The sequence shown here is derived from an EMBL/GenBank/DDBJ whole genome shotgun (WGS) entry which is preliminary data.</text>
</comment>
<organism evidence="4 5">
    <name type="scientific">Coccomyxa subellipsoidea (strain C-169)</name>
    <name type="common">Green microalga</name>
    <dbReference type="NCBI Taxonomy" id="574566"/>
    <lineage>
        <taxon>Eukaryota</taxon>
        <taxon>Viridiplantae</taxon>
        <taxon>Chlorophyta</taxon>
        <taxon>core chlorophytes</taxon>
        <taxon>Trebouxiophyceae</taxon>
        <taxon>Trebouxiophyceae incertae sedis</taxon>
        <taxon>Coccomyxaceae</taxon>
        <taxon>Coccomyxa</taxon>
        <taxon>Coccomyxa subellipsoidea</taxon>
    </lineage>
</organism>
<dbReference type="InterPro" id="IPR007685">
    <property type="entry name" value="RelA_SpoT"/>
</dbReference>
<protein>
    <recommendedName>
        <fullName evidence="3">RelA/SpoT domain-containing protein</fullName>
    </recommendedName>
</protein>
<comment type="similarity">
    <text evidence="1">Belongs to the RelA/SpoT family.</text>
</comment>
<gene>
    <name evidence="4" type="ORF">COCSUDRAFT_67926</name>
</gene>
<dbReference type="OrthoDB" id="430679at2759"/>
<evidence type="ECO:0000256" key="1">
    <source>
        <dbReference type="ARBA" id="ARBA00007476"/>
    </source>
</evidence>
<feature type="region of interest" description="Disordered" evidence="2">
    <location>
        <begin position="1"/>
        <end position="167"/>
    </location>
</feature>
<dbReference type="eggNOG" id="KOG1157">
    <property type="taxonomic scope" value="Eukaryota"/>
</dbReference>
<dbReference type="SUPFAM" id="SSF109604">
    <property type="entry name" value="HD-domain/PDEase-like"/>
    <property type="match status" value="1"/>
</dbReference>
<dbReference type="AlphaFoldDB" id="I0YKU2"/>
<keyword evidence="5" id="KW-1185">Reference proteome</keyword>
<dbReference type="PANTHER" id="PTHR21262">
    <property type="entry name" value="GUANOSINE-3',5'-BIS DIPHOSPHATE 3'-PYROPHOSPHOHYDROLASE"/>
    <property type="match status" value="1"/>
</dbReference>
<proteinExistence type="inferred from homology"/>
<evidence type="ECO:0000313" key="5">
    <source>
        <dbReference type="Proteomes" id="UP000007264"/>
    </source>
</evidence>
<dbReference type="SUPFAM" id="SSF81301">
    <property type="entry name" value="Nucleotidyltransferase"/>
    <property type="match status" value="1"/>
</dbReference>
<dbReference type="Proteomes" id="UP000007264">
    <property type="component" value="Unassembled WGS sequence"/>
</dbReference>
<evidence type="ECO:0000256" key="2">
    <source>
        <dbReference type="SAM" id="MobiDB-lite"/>
    </source>
</evidence>
<dbReference type="Gene3D" id="1.10.3210.10">
    <property type="entry name" value="Hypothetical protein af1432"/>
    <property type="match status" value="1"/>
</dbReference>
<dbReference type="FunFam" id="3.30.460.10:FF:000001">
    <property type="entry name" value="GTP pyrophosphokinase RelA"/>
    <property type="match status" value="1"/>
</dbReference>
<dbReference type="STRING" id="574566.I0YKU2"/>
<feature type="compositionally biased region" description="Polar residues" evidence="2">
    <location>
        <begin position="67"/>
        <end position="97"/>
    </location>
</feature>
<dbReference type="KEGG" id="csl:COCSUDRAFT_67926"/>
<dbReference type="PANTHER" id="PTHR21262:SF31">
    <property type="entry name" value="GTP PYROPHOSPHOKINASE"/>
    <property type="match status" value="1"/>
</dbReference>
<dbReference type="Gene3D" id="3.30.460.10">
    <property type="entry name" value="Beta Polymerase, domain 2"/>
    <property type="match status" value="1"/>
</dbReference>
<accession>I0YKU2</accession>
<dbReference type="GO" id="GO:0015969">
    <property type="term" value="P:guanosine tetraphosphate metabolic process"/>
    <property type="evidence" value="ECO:0007669"/>
    <property type="project" value="InterPro"/>
</dbReference>